<evidence type="ECO:0000313" key="8">
    <source>
        <dbReference type="EMBL" id="GBG24311.1"/>
    </source>
</evidence>
<dbReference type="PRINTS" id="PR00458">
    <property type="entry name" value="PEROXIDASE"/>
</dbReference>
<dbReference type="PANTHER" id="PTHR31356">
    <property type="entry name" value="THYLAKOID LUMENAL 29 KDA PROTEIN, CHLOROPLASTIC-RELATED"/>
    <property type="match status" value="1"/>
</dbReference>
<dbReference type="GO" id="GO:0000302">
    <property type="term" value="P:response to reactive oxygen species"/>
    <property type="evidence" value="ECO:0007669"/>
    <property type="project" value="TreeGrafter"/>
</dbReference>
<protein>
    <submittedName>
        <fullName evidence="8">L-ascorbate peroxidase T, chloroplastic</fullName>
    </submittedName>
</protein>
<keyword evidence="1 8" id="KW-0575">Peroxidase</keyword>
<dbReference type="GO" id="GO:0020037">
    <property type="term" value="F:heme binding"/>
    <property type="evidence" value="ECO:0007669"/>
    <property type="project" value="InterPro"/>
</dbReference>
<gene>
    <name evidence="8" type="ORF">FCC1311_005292</name>
</gene>
<dbReference type="PANTHER" id="PTHR31356:SF66">
    <property type="entry name" value="CATALASE-PEROXIDASE"/>
    <property type="match status" value="1"/>
</dbReference>
<dbReference type="PROSITE" id="PS50873">
    <property type="entry name" value="PEROXIDASE_4"/>
    <property type="match status" value="1"/>
</dbReference>
<dbReference type="InterPro" id="IPR019794">
    <property type="entry name" value="Peroxidases_AS"/>
</dbReference>
<comment type="caution">
    <text evidence="8">The sequence shown here is derived from an EMBL/GenBank/DDBJ whole genome shotgun (WGS) entry which is preliminary data.</text>
</comment>
<dbReference type="AlphaFoldDB" id="A0A2R5G8D9"/>
<evidence type="ECO:0000259" key="7">
    <source>
        <dbReference type="PROSITE" id="PS50873"/>
    </source>
</evidence>
<evidence type="ECO:0000256" key="2">
    <source>
        <dbReference type="ARBA" id="ARBA00022617"/>
    </source>
</evidence>
<dbReference type="PRINTS" id="PR00459">
    <property type="entry name" value="ASPEROXIDASE"/>
</dbReference>
<proteinExistence type="inferred from homology"/>
<dbReference type="Gene3D" id="1.10.520.10">
    <property type="match status" value="1"/>
</dbReference>
<dbReference type="GO" id="GO:0034599">
    <property type="term" value="P:cellular response to oxidative stress"/>
    <property type="evidence" value="ECO:0007669"/>
    <property type="project" value="InterPro"/>
</dbReference>
<dbReference type="Proteomes" id="UP000241890">
    <property type="component" value="Unassembled WGS sequence"/>
</dbReference>
<dbReference type="InterPro" id="IPR044831">
    <property type="entry name" value="Ccp1-like"/>
</dbReference>
<evidence type="ECO:0000256" key="4">
    <source>
        <dbReference type="ARBA" id="ARBA00023002"/>
    </source>
</evidence>
<dbReference type="Gene3D" id="1.10.420.10">
    <property type="entry name" value="Peroxidase, domain 2"/>
    <property type="match status" value="1"/>
</dbReference>
<name>A0A2R5G8D9_9STRA</name>
<dbReference type="PROSITE" id="PS00436">
    <property type="entry name" value="PEROXIDASE_2"/>
    <property type="match status" value="1"/>
</dbReference>
<dbReference type="Pfam" id="PF00141">
    <property type="entry name" value="peroxidase"/>
    <property type="match status" value="1"/>
</dbReference>
<reference evidence="8 9" key="1">
    <citation type="submission" date="2017-12" db="EMBL/GenBank/DDBJ databases">
        <title>Sequencing, de novo assembly and annotation of complete genome of a new Thraustochytrid species, strain FCC1311.</title>
        <authorList>
            <person name="Sedici K."/>
            <person name="Godart F."/>
            <person name="Aiese Cigliano R."/>
            <person name="Sanseverino W."/>
            <person name="Barakat M."/>
            <person name="Ortet P."/>
            <person name="Marechal E."/>
            <person name="Cagnac O."/>
            <person name="Amato A."/>
        </authorList>
    </citation>
    <scope>NUCLEOTIDE SEQUENCE [LARGE SCALE GENOMIC DNA]</scope>
</reference>
<keyword evidence="9" id="KW-1185">Reference proteome</keyword>
<sequence length="298" mass="32622">MGFDEQEYTKALLECREELRAFIDKMNCGPIMVRAAWHDSGTFDVSKPGVGGANGSIRKSEELGHDANAGLDKALRYADNFKKKYPVLSVADILQMASAEAIALMGGPCIDMRYGRLDAEDCPQEGNLPAGNAPFPRDVDSKQHLRDVFHRMGFSDRDIVALSGAHTVGRAFKERSGTTEFGYGSKGTPYTSNEEHAARADGGKGLGMMGGQSWTKKWLTFDNSYFKRDGDNNLLMLETDSIIANDPSFKPHFDRYGESQGAFFNDYADAHRRLSELGATFAVPGGIKLPAYGPPSKL</sequence>
<dbReference type="InterPro" id="IPR010255">
    <property type="entry name" value="Haem_peroxidase_sf"/>
</dbReference>
<evidence type="ECO:0000256" key="1">
    <source>
        <dbReference type="ARBA" id="ARBA00022559"/>
    </source>
</evidence>
<accession>A0A2R5G8D9</accession>
<dbReference type="EMBL" id="BEYU01000005">
    <property type="protein sequence ID" value="GBG24311.1"/>
    <property type="molecule type" value="Genomic_DNA"/>
</dbReference>
<feature type="domain" description="Plant heme peroxidase family profile" evidence="7">
    <location>
        <begin position="87"/>
        <end position="288"/>
    </location>
</feature>
<dbReference type="OrthoDB" id="2859658at2759"/>
<evidence type="ECO:0000256" key="5">
    <source>
        <dbReference type="ARBA" id="ARBA00023004"/>
    </source>
</evidence>
<keyword evidence="3" id="KW-0479">Metal-binding</keyword>
<comment type="similarity">
    <text evidence="6">Belongs to the peroxidase family.</text>
</comment>
<dbReference type="SUPFAM" id="SSF48113">
    <property type="entry name" value="Heme-dependent peroxidases"/>
    <property type="match status" value="1"/>
</dbReference>
<dbReference type="InterPro" id="IPR002016">
    <property type="entry name" value="Haem_peroxidase"/>
</dbReference>
<evidence type="ECO:0000256" key="6">
    <source>
        <dbReference type="RuleBase" id="RU004241"/>
    </source>
</evidence>
<dbReference type="GO" id="GO:0004601">
    <property type="term" value="F:peroxidase activity"/>
    <property type="evidence" value="ECO:0007669"/>
    <property type="project" value="UniProtKB-KW"/>
</dbReference>
<dbReference type="GO" id="GO:0042744">
    <property type="term" value="P:hydrogen peroxide catabolic process"/>
    <property type="evidence" value="ECO:0007669"/>
    <property type="project" value="TreeGrafter"/>
</dbReference>
<keyword evidence="2" id="KW-0349">Heme</keyword>
<dbReference type="InParanoid" id="A0A2R5G8D9"/>
<dbReference type="GO" id="GO:0046872">
    <property type="term" value="F:metal ion binding"/>
    <property type="evidence" value="ECO:0007669"/>
    <property type="project" value="UniProtKB-KW"/>
</dbReference>
<evidence type="ECO:0000313" key="9">
    <source>
        <dbReference type="Proteomes" id="UP000241890"/>
    </source>
</evidence>
<evidence type="ECO:0000256" key="3">
    <source>
        <dbReference type="ARBA" id="ARBA00022723"/>
    </source>
</evidence>
<keyword evidence="4" id="KW-0560">Oxidoreductase</keyword>
<dbReference type="InterPro" id="IPR019793">
    <property type="entry name" value="Peroxidases_heam-ligand_BS"/>
</dbReference>
<keyword evidence="5" id="KW-0408">Iron</keyword>
<dbReference type="InterPro" id="IPR002207">
    <property type="entry name" value="Peroxidase_I"/>
</dbReference>
<dbReference type="PROSITE" id="PS00435">
    <property type="entry name" value="PEROXIDASE_1"/>
    <property type="match status" value="1"/>
</dbReference>
<organism evidence="8 9">
    <name type="scientific">Hondaea fermentalgiana</name>
    <dbReference type="NCBI Taxonomy" id="2315210"/>
    <lineage>
        <taxon>Eukaryota</taxon>
        <taxon>Sar</taxon>
        <taxon>Stramenopiles</taxon>
        <taxon>Bigyra</taxon>
        <taxon>Labyrinthulomycetes</taxon>
        <taxon>Thraustochytrida</taxon>
        <taxon>Thraustochytriidae</taxon>
        <taxon>Hondaea</taxon>
    </lineage>
</organism>